<evidence type="ECO:0000259" key="4">
    <source>
        <dbReference type="PROSITE" id="PS50801"/>
    </source>
</evidence>
<evidence type="ECO:0000313" key="5">
    <source>
        <dbReference type="EMBL" id="MFC5754214.1"/>
    </source>
</evidence>
<proteinExistence type="inferred from homology"/>
<gene>
    <name evidence="5" type="ORF">ACFPZN_52090</name>
</gene>
<sequence length="156" mass="16942">MSSAVLEGPWNSGPGPQQRLQIRTGDRGCAVVVHVEGEIDYTTADLLRERVRTAAEPLTPPRVVLDFDRVTFCDSSGLGTLVSMWKTARAAGGDLLVARPPGIFRRILERTGLERHITMTPTLDQALTLLTPHPRGAPGRHSAFTRSSMASRKDGS</sequence>
<dbReference type="Pfam" id="PF01740">
    <property type="entry name" value="STAS"/>
    <property type="match status" value="1"/>
</dbReference>
<feature type="region of interest" description="Disordered" evidence="3">
    <location>
        <begin position="132"/>
        <end position="156"/>
    </location>
</feature>
<protein>
    <recommendedName>
        <fullName evidence="2">Anti-sigma factor antagonist</fullName>
    </recommendedName>
</protein>
<organism evidence="5 6">
    <name type="scientific">Actinomadura rugatobispora</name>
    <dbReference type="NCBI Taxonomy" id="1994"/>
    <lineage>
        <taxon>Bacteria</taxon>
        <taxon>Bacillati</taxon>
        <taxon>Actinomycetota</taxon>
        <taxon>Actinomycetes</taxon>
        <taxon>Streptosporangiales</taxon>
        <taxon>Thermomonosporaceae</taxon>
        <taxon>Actinomadura</taxon>
    </lineage>
</organism>
<evidence type="ECO:0000256" key="1">
    <source>
        <dbReference type="ARBA" id="ARBA00009013"/>
    </source>
</evidence>
<dbReference type="Gene3D" id="3.30.750.24">
    <property type="entry name" value="STAS domain"/>
    <property type="match status" value="1"/>
</dbReference>
<evidence type="ECO:0000313" key="6">
    <source>
        <dbReference type="Proteomes" id="UP001596074"/>
    </source>
</evidence>
<evidence type="ECO:0000256" key="2">
    <source>
        <dbReference type="RuleBase" id="RU003749"/>
    </source>
</evidence>
<name>A0ABW1AI60_9ACTN</name>
<comment type="caution">
    <text evidence="5">The sequence shown here is derived from an EMBL/GenBank/DDBJ whole genome shotgun (WGS) entry which is preliminary data.</text>
</comment>
<accession>A0ABW1AI60</accession>
<comment type="similarity">
    <text evidence="1 2">Belongs to the anti-sigma-factor antagonist family.</text>
</comment>
<reference evidence="6" key="1">
    <citation type="journal article" date="2019" name="Int. J. Syst. Evol. Microbiol.">
        <title>The Global Catalogue of Microorganisms (GCM) 10K type strain sequencing project: providing services to taxonomists for standard genome sequencing and annotation.</title>
        <authorList>
            <consortium name="The Broad Institute Genomics Platform"/>
            <consortium name="The Broad Institute Genome Sequencing Center for Infectious Disease"/>
            <person name="Wu L."/>
            <person name="Ma J."/>
        </authorList>
    </citation>
    <scope>NUCLEOTIDE SEQUENCE [LARGE SCALE GENOMIC DNA]</scope>
    <source>
        <strain evidence="6">KCTC 42087</strain>
    </source>
</reference>
<dbReference type="NCBIfam" id="TIGR00377">
    <property type="entry name" value="ant_ant_sig"/>
    <property type="match status" value="1"/>
</dbReference>
<dbReference type="CDD" id="cd07043">
    <property type="entry name" value="STAS_anti-anti-sigma_factors"/>
    <property type="match status" value="1"/>
</dbReference>
<dbReference type="PANTHER" id="PTHR33495:SF2">
    <property type="entry name" value="ANTI-SIGMA FACTOR ANTAGONIST TM_1081-RELATED"/>
    <property type="match status" value="1"/>
</dbReference>
<dbReference type="InterPro" id="IPR002645">
    <property type="entry name" value="STAS_dom"/>
</dbReference>
<dbReference type="InterPro" id="IPR003658">
    <property type="entry name" value="Anti-sigma_ant"/>
</dbReference>
<evidence type="ECO:0000256" key="3">
    <source>
        <dbReference type="SAM" id="MobiDB-lite"/>
    </source>
</evidence>
<dbReference type="EMBL" id="JBHSON010000141">
    <property type="protein sequence ID" value="MFC5754214.1"/>
    <property type="molecule type" value="Genomic_DNA"/>
</dbReference>
<dbReference type="Proteomes" id="UP001596074">
    <property type="component" value="Unassembled WGS sequence"/>
</dbReference>
<keyword evidence="6" id="KW-1185">Reference proteome</keyword>
<dbReference type="PROSITE" id="PS50801">
    <property type="entry name" value="STAS"/>
    <property type="match status" value="1"/>
</dbReference>
<dbReference type="RefSeq" id="WP_378292075.1">
    <property type="nucleotide sequence ID" value="NZ_JBHSON010000141.1"/>
</dbReference>
<feature type="domain" description="STAS" evidence="4">
    <location>
        <begin position="31"/>
        <end position="130"/>
    </location>
</feature>
<dbReference type="InterPro" id="IPR036513">
    <property type="entry name" value="STAS_dom_sf"/>
</dbReference>
<dbReference type="SUPFAM" id="SSF52091">
    <property type="entry name" value="SpoIIaa-like"/>
    <property type="match status" value="1"/>
</dbReference>
<dbReference type="PANTHER" id="PTHR33495">
    <property type="entry name" value="ANTI-SIGMA FACTOR ANTAGONIST TM_1081-RELATED-RELATED"/>
    <property type="match status" value="1"/>
</dbReference>